<dbReference type="Gene3D" id="3.40.50.410">
    <property type="entry name" value="von Willebrand factor, type A domain"/>
    <property type="match status" value="2"/>
</dbReference>
<dbReference type="PANTHER" id="PTHR24020:SF84">
    <property type="entry name" value="VWFA DOMAIN-CONTAINING PROTEIN"/>
    <property type="match status" value="1"/>
</dbReference>
<evidence type="ECO:0000259" key="1">
    <source>
        <dbReference type="PROSITE" id="PS50234"/>
    </source>
</evidence>
<dbReference type="InterPro" id="IPR036465">
    <property type="entry name" value="vWFA_dom_sf"/>
</dbReference>
<evidence type="ECO:0000313" key="3">
    <source>
        <dbReference type="RefSeq" id="XP_012940657.1"/>
    </source>
</evidence>
<sequence length="223" mass="24266">MGLQCKQCKRGKTGTGAALEFAREKSFKKECGARSNVKKLVVVLTDGKSTEKPDYLNKQIQLMKDTGAKIVSVGVGKKSDLKELQLIASDNSLAYKVNNVKTLHQSVGKIFGSTCPKPEPAVKPNPSVETKPEVAVQPIQQDDPTNECVSKLDLLFILDASGSIGKQNFEKATSFASEIARYEHGDTDRQGQLFAVAQGRTGTGKCGHIQTGSKRQQHCQSWR</sequence>
<dbReference type="GO" id="GO:0005581">
    <property type="term" value="C:collagen trimer"/>
    <property type="evidence" value="ECO:0007669"/>
    <property type="project" value="UniProtKB-KW"/>
</dbReference>
<accession>A0ABM1A4G3</accession>
<keyword evidence="2" id="KW-1185">Reference proteome</keyword>
<dbReference type="InterPro" id="IPR002035">
    <property type="entry name" value="VWF_A"/>
</dbReference>
<organism evidence="2 3">
    <name type="scientific">Aplysia californica</name>
    <name type="common">California sea hare</name>
    <dbReference type="NCBI Taxonomy" id="6500"/>
    <lineage>
        <taxon>Eukaryota</taxon>
        <taxon>Metazoa</taxon>
        <taxon>Spiralia</taxon>
        <taxon>Lophotrochozoa</taxon>
        <taxon>Mollusca</taxon>
        <taxon>Gastropoda</taxon>
        <taxon>Heterobranchia</taxon>
        <taxon>Euthyneura</taxon>
        <taxon>Tectipleura</taxon>
        <taxon>Aplysiida</taxon>
        <taxon>Aplysioidea</taxon>
        <taxon>Aplysiidae</taxon>
        <taxon>Aplysia</taxon>
    </lineage>
</organism>
<protein>
    <submittedName>
        <fullName evidence="3">Collagen alpha-2(VI) chain</fullName>
    </submittedName>
</protein>
<dbReference type="Pfam" id="PF00092">
    <property type="entry name" value="VWA"/>
    <property type="match status" value="1"/>
</dbReference>
<evidence type="ECO:0000313" key="2">
    <source>
        <dbReference type="Proteomes" id="UP000694888"/>
    </source>
</evidence>
<dbReference type="PROSITE" id="PS50234">
    <property type="entry name" value="VWFA"/>
    <property type="match status" value="2"/>
</dbReference>
<gene>
    <name evidence="3" type="primary">LOC101858795</name>
</gene>
<dbReference type="SUPFAM" id="SSF53300">
    <property type="entry name" value="vWA-like"/>
    <property type="match status" value="2"/>
</dbReference>
<dbReference type="InterPro" id="IPR050525">
    <property type="entry name" value="ECM_Assembly_Org"/>
</dbReference>
<feature type="domain" description="VWFA" evidence="1">
    <location>
        <begin position="1"/>
        <end position="110"/>
    </location>
</feature>
<name>A0ABM1A4G3_APLCA</name>
<dbReference type="PANTHER" id="PTHR24020">
    <property type="entry name" value="COLLAGEN ALPHA"/>
    <property type="match status" value="1"/>
</dbReference>
<feature type="domain" description="VWFA" evidence="1">
    <location>
        <begin position="153"/>
        <end position="181"/>
    </location>
</feature>
<proteinExistence type="predicted"/>
<keyword evidence="3" id="KW-0176">Collagen</keyword>
<dbReference type="RefSeq" id="XP_012940657.1">
    <property type="nucleotide sequence ID" value="XM_013085203.1"/>
</dbReference>
<dbReference type="GeneID" id="101858795"/>
<dbReference type="Proteomes" id="UP000694888">
    <property type="component" value="Unplaced"/>
</dbReference>
<reference evidence="3" key="1">
    <citation type="submission" date="2025-08" db="UniProtKB">
        <authorList>
            <consortium name="RefSeq"/>
        </authorList>
    </citation>
    <scope>IDENTIFICATION</scope>
</reference>